<reference evidence="2 3" key="1">
    <citation type="submission" date="2017-11" db="EMBL/GenBank/DDBJ databases">
        <title>Sequencing the genomes of 1000 actinobacteria strains.</title>
        <authorList>
            <person name="Klenk H.-P."/>
        </authorList>
    </citation>
    <scope>NUCLEOTIDE SEQUENCE [LARGE SCALE GENOMIC DNA]</scope>
    <source>
        <strain evidence="2 3">DSM 12798</strain>
    </source>
</reference>
<keyword evidence="3" id="KW-1185">Reference proteome</keyword>
<accession>A0ABX4N080</accession>
<dbReference type="Proteomes" id="UP000229263">
    <property type="component" value="Unassembled WGS sequence"/>
</dbReference>
<protein>
    <submittedName>
        <fullName evidence="2">Uncharacterized protein</fullName>
    </submittedName>
</protein>
<comment type="caution">
    <text evidence="2">The sequence shown here is derived from an EMBL/GenBank/DDBJ whole genome shotgun (WGS) entry which is preliminary data.</text>
</comment>
<keyword evidence="1" id="KW-1133">Transmembrane helix</keyword>
<gene>
    <name evidence="2" type="ORF">ATK23_2493</name>
</gene>
<proteinExistence type="predicted"/>
<feature type="transmembrane region" description="Helical" evidence="1">
    <location>
        <begin position="6"/>
        <end position="29"/>
    </location>
</feature>
<sequence length="42" mass="4867">MFGLPAFTTMVIIGVPALWVIYTGVFLWLSRGWKHEDAEEQR</sequence>
<keyword evidence="1" id="KW-0472">Membrane</keyword>
<dbReference type="GeneID" id="303187239"/>
<organism evidence="2 3">
    <name type="scientific">Glutamicibacter mysorens</name>
    <dbReference type="NCBI Taxonomy" id="257984"/>
    <lineage>
        <taxon>Bacteria</taxon>
        <taxon>Bacillati</taxon>
        <taxon>Actinomycetota</taxon>
        <taxon>Actinomycetes</taxon>
        <taxon>Micrococcales</taxon>
        <taxon>Micrococcaceae</taxon>
        <taxon>Glutamicibacter</taxon>
    </lineage>
</organism>
<name>A0ABX4N080_9MICC</name>
<dbReference type="RefSeq" id="WP_255209574.1">
    <property type="nucleotide sequence ID" value="NZ_PGEY01000001.1"/>
</dbReference>
<evidence type="ECO:0000313" key="3">
    <source>
        <dbReference type="Proteomes" id="UP000229263"/>
    </source>
</evidence>
<evidence type="ECO:0000256" key="1">
    <source>
        <dbReference type="SAM" id="Phobius"/>
    </source>
</evidence>
<evidence type="ECO:0000313" key="2">
    <source>
        <dbReference type="EMBL" id="PJJ45230.1"/>
    </source>
</evidence>
<dbReference type="EMBL" id="PGEY01000001">
    <property type="protein sequence ID" value="PJJ45230.1"/>
    <property type="molecule type" value="Genomic_DNA"/>
</dbReference>
<keyword evidence="1" id="KW-0812">Transmembrane</keyword>